<dbReference type="InterPro" id="IPR050624">
    <property type="entry name" value="HTH-type_Tx_Regulator"/>
</dbReference>
<accession>A0A1X7GUT5</accession>
<evidence type="ECO:0000259" key="3">
    <source>
        <dbReference type="PROSITE" id="PS50977"/>
    </source>
</evidence>
<proteinExistence type="predicted"/>
<reference evidence="5" key="1">
    <citation type="submission" date="2017-04" db="EMBL/GenBank/DDBJ databases">
        <authorList>
            <person name="Varghese N."/>
            <person name="Submissions S."/>
        </authorList>
    </citation>
    <scope>NUCLEOTIDE SEQUENCE [LARGE SCALE GENOMIC DNA]</scope>
    <source>
        <strain evidence="5">Ballard 720</strain>
    </source>
</reference>
<dbReference type="PANTHER" id="PTHR43479">
    <property type="entry name" value="ACREF/ENVCD OPERON REPRESSOR-RELATED"/>
    <property type="match status" value="1"/>
</dbReference>
<name>A0A1X7GUT5_TRICW</name>
<protein>
    <submittedName>
        <fullName evidence="4">Transcriptional regulator, TetR family</fullName>
    </submittedName>
</protein>
<sequence>MEAKTPRRTRERILELSLKLFNEIGEPNVTTTTIAEEMEISPGNLYYHFRNKDDIINSIFAQFEQAIEKRLRFPEDHRPTIDETWSYLQYMADFMWQYRFLYRDLNDLLARNRTLEMHFKQIISHKVRFAREMCELLVADDEMVATPDEIQVISTNMGVIATYWLSYQFVMNPRKYNDQEAIRVELHQVSVHVISIMAPYLRGRSRQLFDDLVSGKLPMREFHDYLPPRETGAKSATKDAQP</sequence>
<dbReference type="RefSeq" id="WP_085230108.1">
    <property type="nucleotide sequence ID" value="NZ_BSQD01000016.1"/>
</dbReference>
<evidence type="ECO:0000256" key="1">
    <source>
        <dbReference type="ARBA" id="ARBA00023125"/>
    </source>
</evidence>
<keyword evidence="5" id="KW-1185">Reference proteome</keyword>
<keyword evidence="1 2" id="KW-0238">DNA-binding</keyword>
<dbReference type="PANTHER" id="PTHR43479:SF12">
    <property type="entry name" value="TRANSCRIPTIONAL REGULATORY PROTEIN"/>
    <property type="match status" value="1"/>
</dbReference>
<dbReference type="STRING" id="28094.SAMN06295900_11884"/>
<evidence type="ECO:0000313" key="4">
    <source>
        <dbReference type="EMBL" id="SMF75081.1"/>
    </source>
</evidence>
<dbReference type="GO" id="GO:0003677">
    <property type="term" value="F:DNA binding"/>
    <property type="evidence" value="ECO:0007669"/>
    <property type="project" value="UniProtKB-UniRule"/>
</dbReference>
<organism evidence="4 5">
    <name type="scientific">Trinickia caryophylli</name>
    <name type="common">Paraburkholderia caryophylli</name>
    <dbReference type="NCBI Taxonomy" id="28094"/>
    <lineage>
        <taxon>Bacteria</taxon>
        <taxon>Pseudomonadati</taxon>
        <taxon>Pseudomonadota</taxon>
        <taxon>Betaproteobacteria</taxon>
        <taxon>Burkholderiales</taxon>
        <taxon>Burkholderiaceae</taxon>
        <taxon>Trinickia</taxon>
    </lineage>
</organism>
<dbReference type="Pfam" id="PF13972">
    <property type="entry name" value="TetR"/>
    <property type="match status" value="1"/>
</dbReference>
<dbReference type="Proteomes" id="UP000192911">
    <property type="component" value="Unassembled WGS sequence"/>
</dbReference>
<dbReference type="PRINTS" id="PR00455">
    <property type="entry name" value="HTHTETR"/>
</dbReference>
<dbReference type="Gene3D" id="1.10.357.10">
    <property type="entry name" value="Tetracycline Repressor, domain 2"/>
    <property type="match status" value="1"/>
</dbReference>
<feature type="domain" description="HTH tetR-type" evidence="3">
    <location>
        <begin position="7"/>
        <end position="67"/>
    </location>
</feature>
<gene>
    <name evidence="4" type="ORF">SAMN06295900_11884</name>
</gene>
<dbReference type="GeneID" id="95551181"/>
<dbReference type="EMBL" id="FXAH01000018">
    <property type="protein sequence ID" value="SMF75081.1"/>
    <property type="molecule type" value="Genomic_DNA"/>
</dbReference>
<dbReference type="InterPro" id="IPR001647">
    <property type="entry name" value="HTH_TetR"/>
</dbReference>
<dbReference type="AlphaFoldDB" id="A0A1X7GUT5"/>
<dbReference type="Pfam" id="PF00440">
    <property type="entry name" value="TetR_N"/>
    <property type="match status" value="1"/>
</dbReference>
<dbReference type="InterPro" id="IPR009057">
    <property type="entry name" value="Homeodomain-like_sf"/>
</dbReference>
<evidence type="ECO:0000313" key="5">
    <source>
        <dbReference type="Proteomes" id="UP000192911"/>
    </source>
</evidence>
<feature type="DNA-binding region" description="H-T-H motif" evidence="2">
    <location>
        <begin position="30"/>
        <end position="49"/>
    </location>
</feature>
<dbReference type="PROSITE" id="PS50977">
    <property type="entry name" value="HTH_TETR_2"/>
    <property type="match status" value="1"/>
</dbReference>
<dbReference type="OrthoDB" id="8770705at2"/>
<dbReference type="InterPro" id="IPR025722">
    <property type="entry name" value="TetR"/>
</dbReference>
<dbReference type="SUPFAM" id="SSF46689">
    <property type="entry name" value="Homeodomain-like"/>
    <property type="match status" value="1"/>
</dbReference>
<evidence type="ECO:0000256" key="2">
    <source>
        <dbReference type="PROSITE-ProRule" id="PRU00335"/>
    </source>
</evidence>